<dbReference type="EMBL" id="CAWYQH010000141">
    <property type="protein sequence ID" value="CAK8695021.1"/>
    <property type="molecule type" value="Genomic_DNA"/>
</dbReference>
<accession>A0ABP0GTH2</accession>
<organism evidence="2 3">
    <name type="scientific">Clavelina lepadiformis</name>
    <name type="common">Light-bulb sea squirt</name>
    <name type="synonym">Ascidia lepadiformis</name>
    <dbReference type="NCBI Taxonomy" id="159417"/>
    <lineage>
        <taxon>Eukaryota</taxon>
        <taxon>Metazoa</taxon>
        <taxon>Chordata</taxon>
        <taxon>Tunicata</taxon>
        <taxon>Ascidiacea</taxon>
        <taxon>Aplousobranchia</taxon>
        <taxon>Clavelinidae</taxon>
        <taxon>Clavelina</taxon>
    </lineage>
</organism>
<gene>
    <name evidence="2" type="ORF">CVLEPA_LOCUS28327</name>
</gene>
<name>A0ABP0GTH2_CLALP</name>
<protein>
    <recommendedName>
        <fullName evidence="4">SF-assemblin</fullName>
    </recommendedName>
</protein>
<proteinExistence type="predicted"/>
<evidence type="ECO:0000313" key="3">
    <source>
        <dbReference type="Proteomes" id="UP001642483"/>
    </source>
</evidence>
<dbReference type="Proteomes" id="UP001642483">
    <property type="component" value="Unassembled WGS sequence"/>
</dbReference>
<keyword evidence="3" id="KW-1185">Reference proteome</keyword>
<feature type="compositionally biased region" description="Basic and acidic residues" evidence="1">
    <location>
        <begin position="74"/>
        <end position="83"/>
    </location>
</feature>
<comment type="caution">
    <text evidence="2">The sequence shown here is derived from an EMBL/GenBank/DDBJ whole genome shotgun (WGS) entry which is preliminary data.</text>
</comment>
<feature type="region of interest" description="Disordered" evidence="1">
    <location>
        <begin position="65"/>
        <end position="86"/>
    </location>
</feature>
<reference evidence="2 3" key="1">
    <citation type="submission" date="2024-02" db="EMBL/GenBank/DDBJ databases">
        <authorList>
            <person name="Daric V."/>
            <person name="Darras S."/>
        </authorList>
    </citation>
    <scope>NUCLEOTIDE SEQUENCE [LARGE SCALE GENOMIC DNA]</scope>
</reference>
<sequence>MTGVYSNANNDFDKIKQELSVKKDRFSAKDKMKYHVSQTTVADTSPTQQEKAAEANNSFNIVKNGAEEQGGMARETRERKLGNERQSTYLKRQEELRLQIRSELESLLVDVRRDILLLLQERINEEKGTIKADLKRDLQATETNLIKEVENKVADGEPFNERVAKLQREFESSFNIFLKSELIQLQEDVLSDIDTKLQREKQQWEERFTRDIDRRLKPAEEAIRKEFREGLNDSQKHCSDILHHLGEKNASLEKKMSEKISSIDGKYHLIVQESAHASSLLTDQKIEEQAATIVASFETQFASLRDEMTEARLDITHLKSKCCNIL</sequence>
<evidence type="ECO:0008006" key="4">
    <source>
        <dbReference type="Google" id="ProtNLM"/>
    </source>
</evidence>
<evidence type="ECO:0000256" key="1">
    <source>
        <dbReference type="SAM" id="MobiDB-lite"/>
    </source>
</evidence>
<evidence type="ECO:0000313" key="2">
    <source>
        <dbReference type="EMBL" id="CAK8695021.1"/>
    </source>
</evidence>